<dbReference type="Proteomes" id="UP000282211">
    <property type="component" value="Unassembled WGS sequence"/>
</dbReference>
<dbReference type="PANTHER" id="PTHR22893:SF55">
    <property type="entry name" value="OXIDOREDUCTASE-RELATED"/>
    <property type="match status" value="1"/>
</dbReference>
<dbReference type="InterPro" id="IPR001155">
    <property type="entry name" value="OxRdtase_FMN_N"/>
</dbReference>
<protein>
    <submittedName>
        <fullName evidence="3">2,4-dienoyl-CoA reductase-like NADH-dependent reductase (Old Yellow Enzyme family)</fullName>
    </submittedName>
</protein>
<dbReference type="OrthoDB" id="9784632at2"/>
<evidence type="ECO:0000313" key="3">
    <source>
        <dbReference type="EMBL" id="RKQ71861.1"/>
    </source>
</evidence>
<feature type="region of interest" description="Disordered" evidence="1">
    <location>
        <begin position="103"/>
        <end position="132"/>
    </location>
</feature>
<dbReference type="InParanoid" id="A0A420WLE1"/>
<organism evidence="3 4">
    <name type="scientific">Litorimonas taeanensis</name>
    <dbReference type="NCBI Taxonomy" id="568099"/>
    <lineage>
        <taxon>Bacteria</taxon>
        <taxon>Pseudomonadati</taxon>
        <taxon>Pseudomonadota</taxon>
        <taxon>Alphaproteobacteria</taxon>
        <taxon>Maricaulales</taxon>
        <taxon>Robiginitomaculaceae</taxon>
    </lineage>
</organism>
<dbReference type="FunFam" id="3.20.20.70:FF:000262">
    <property type="entry name" value="NADH:flavin oxidoreductase"/>
    <property type="match status" value="1"/>
</dbReference>
<feature type="compositionally biased region" description="Polar residues" evidence="1">
    <location>
        <begin position="121"/>
        <end position="130"/>
    </location>
</feature>
<name>A0A420WLE1_9PROT</name>
<dbReference type="AlphaFoldDB" id="A0A420WLE1"/>
<dbReference type="GO" id="GO:0010181">
    <property type="term" value="F:FMN binding"/>
    <property type="evidence" value="ECO:0007669"/>
    <property type="project" value="InterPro"/>
</dbReference>
<dbReference type="GO" id="GO:0005829">
    <property type="term" value="C:cytosol"/>
    <property type="evidence" value="ECO:0007669"/>
    <property type="project" value="TreeGrafter"/>
</dbReference>
<dbReference type="SUPFAM" id="SSF51395">
    <property type="entry name" value="FMN-linked oxidoreductases"/>
    <property type="match status" value="1"/>
</dbReference>
<reference evidence="3 4" key="1">
    <citation type="submission" date="2018-10" db="EMBL/GenBank/DDBJ databases">
        <title>Genomic Encyclopedia of Type Strains, Phase IV (KMG-IV): sequencing the most valuable type-strain genomes for metagenomic binning, comparative biology and taxonomic classification.</title>
        <authorList>
            <person name="Goeker M."/>
        </authorList>
    </citation>
    <scope>NUCLEOTIDE SEQUENCE [LARGE SCALE GENOMIC DNA]</scope>
    <source>
        <strain evidence="3 4">DSM 22008</strain>
    </source>
</reference>
<dbReference type="GO" id="GO:0016491">
    <property type="term" value="F:oxidoreductase activity"/>
    <property type="evidence" value="ECO:0007669"/>
    <property type="project" value="InterPro"/>
</dbReference>
<sequence length="363" mass="39680">MSPLFKPFSLKSLDLPNRIVMAPMTRNFSPNGIPGANVAEYYRKRAAADVGLILSEGTTIDRPGASNDPRIPNFHTEEALAGWEKVISTVHEAGGKMGPQIWHTGMARKPGTGPHPEADSDSPSGLTHTGKQVMPAPTMEEISDIADSYARAAANAKRLGFDMVEIHGAHGYLVDEFFWDVMNQRDDKYGGTLVDRAEFAREVIGKCRKAIGEDMPLCIRVSQWKQQDYAARLAETPEALGEFLTSLTEAGADILHCSQRRFWEAEFEGSDLNFAGWAKKLTGATTISVGSVGLKGDFFGSFKGEGAEVASLDNLIERMERDEFDLIAVGRALIQDPTWAQKVKEGRLDALEPYDGAALMSLN</sequence>
<accession>A0A420WLE1</accession>
<dbReference type="EMBL" id="RBII01000001">
    <property type="protein sequence ID" value="RKQ71861.1"/>
    <property type="molecule type" value="Genomic_DNA"/>
</dbReference>
<dbReference type="InterPro" id="IPR045247">
    <property type="entry name" value="Oye-like"/>
</dbReference>
<gene>
    <name evidence="3" type="ORF">DES40_1192</name>
</gene>
<feature type="domain" description="NADH:flavin oxidoreductase/NADH oxidase N-terminal" evidence="2">
    <location>
        <begin position="4"/>
        <end position="348"/>
    </location>
</feature>
<comment type="caution">
    <text evidence="3">The sequence shown here is derived from an EMBL/GenBank/DDBJ whole genome shotgun (WGS) entry which is preliminary data.</text>
</comment>
<dbReference type="PANTHER" id="PTHR22893">
    <property type="entry name" value="NADH OXIDOREDUCTASE-RELATED"/>
    <property type="match status" value="1"/>
</dbReference>
<evidence type="ECO:0000256" key="1">
    <source>
        <dbReference type="SAM" id="MobiDB-lite"/>
    </source>
</evidence>
<dbReference type="InterPro" id="IPR013785">
    <property type="entry name" value="Aldolase_TIM"/>
</dbReference>
<dbReference type="Pfam" id="PF00724">
    <property type="entry name" value="Oxidored_FMN"/>
    <property type="match status" value="1"/>
</dbReference>
<evidence type="ECO:0000259" key="2">
    <source>
        <dbReference type="Pfam" id="PF00724"/>
    </source>
</evidence>
<dbReference type="RefSeq" id="WP_121099594.1">
    <property type="nucleotide sequence ID" value="NZ_RBII01000001.1"/>
</dbReference>
<keyword evidence="4" id="KW-1185">Reference proteome</keyword>
<dbReference type="Gene3D" id="3.20.20.70">
    <property type="entry name" value="Aldolase class I"/>
    <property type="match status" value="1"/>
</dbReference>
<proteinExistence type="predicted"/>
<evidence type="ECO:0000313" key="4">
    <source>
        <dbReference type="Proteomes" id="UP000282211"/>
    </source>
</evidence>
<dbReference type="CDD" id="cd04747">
    <property type="entry name" value="OYE_like_5_FMN"/>
    <property type="match status" value="1"/>
</dbReference>